<keyword evidence="3 6" id="KW-0862">Zinc</keyword>
<feature type="binding site" evidence="6">
    <location>
        <position position="98"/>
    </location>
    <ligand>
        <name>Zn(2+)</name>
        <dbReference type="ChEBI" id="CHEBI:29105"/>
    </ligand>
</feature>
<feature type="domain" description="MsrB" evidence="7">
    <location>
        <begin position="10"/>
        <end position="133"/>
    </location>
</feature>
<dbReference type="SUPFAM" id="SSF51316">
    <property type="entry name" value="Mss4-like"/>
    <property type="match status" value="1"/>
</dbReference>
<feature type="active site" description="Nucleophile" evidence="6">
    <location>
        <position position="122"/>
    </location>
</feature>
<evidence type="ECO:0000256" key="4">
    <source>
        <dbReference type="ARBA" id="ARBA00023002"/>
    </source>
</evidence>
<reference evidence="8 9" key="1">
    <citation type="submission" date="2019-12" db="EMBL/GenBank/DDBJ databases">
        <title>Genomic-based taxomic classification of the family Erythrobacteraceae.</title>
        <authorList>
            <person name="Xu L."/>
        </authorList>
    </citation>
    <scope>NUCLEOTIDE SEQUENCE [LARGE SCALE GENOMIC DNA]</scope>
    <source>
        <strain evidence="8 9">MCCC 1K01500</strain>
    </source>
</reference>
<evidence type="ECO:0000256" key="1">
    <source>
        <dbReference type="ARBA" id="ARBA00007174"/>
    </source>
</evidence>
<protein>
    <recommendedName>
        <fullName evidence="6">Peptide methionine sulfoxide reductase MsrB</fullName>
        <ecNumber evidence="6">1.8.4.12</ecNumber>
    </recommendedName>
    <alternativeName>
        <fullName evidence="6">Peptide-methionine (R)-S-oxide reductase</fullName>
    </alternativeName>
</protein>
<dbReference type="OrthoDB" id="9785497at2"/>
<dbReference type="InterPro" id="IPR002579">
    <property type="entry name" value="Met_Sox_Rdtase_MsrB_dom"/>
</dbReference>
<evidence type="ECO:0000256" key="6">
    <source>
        <dbReference type="HAMAP-Rule" id="MF_01400"/>
    </source>
</evidence>
<dbReference type="GO" id="GO:0030091">
    <property type="term" value="P:protein repair"/>
    <property type="evidence" value="ECO:0007669"/>
    <property type="project" value="InterPro"/>
</dbReference>
<dbReference type="AlphaFoldDB" id="A0A6I4SSP9"/>
<dbReference type="RefSeq" id="WP_159793085.1">
    <property type="nucleotide sequence ID" value="NZ_WTYM01000032.1"/>
</dbReference>
<organism evidence="8 9">
    <name type="scientific">Croceibacterium salegens</name>
    <dbReference type="NCBI Taxonomy" id="1737568"/>
    <lineage>
        <taxon>Bacteria</taxon>
        <taxon>Pseudomonadati</taxon>
        <taxon>Pseudomonadota</taxon>
        <taxon>Alphaproteobacteria</taxon>
        <taxon>Sphingomonadales</taxon>
        <taxon>Erythrobacteraceae</taxon>
        <taxon>Croceibacterium</taxon>
    </lineage>
</organism>
<evidence type="ECO:0000313" key="9">
    <source>
        <dbReference type="Proteomes" id="UP000433652"/>
    </source>
</evidence>
<dbReference type="GO" id="GO:0008270">
    <property type="term" value="F:zinc ion binding"/>
    <property type="evidence" value="ECO:0007669"/>
    <property type="project" value="UniProtKB-UniRule"/>
</dbReference>
<dbReference type="InterPro" id="IPR011057">
    <property type="entry name" value="Mss4-like_sf"/>
</dbReference>
<keyword evidence="9" id="KW-1185">Reference proteome</keyword>
<evidence type="ECO:0000256" key="3">
    <source>
        <dbReference type="ARBA" id="ARBA00022833"/>
    </source>
</evidence>
<dbReference type="GO" id="GO:0005737">
    <property type="term" value="C:cytoplasm"/>
    <property type="evidence" value="ECO:0007669"/>
    <property type="project" value="TreeGrafter"/>
</dbReference>
<evidence type="ECO:0000256" key="5">
    <source>
        <dbReference type="ARBA" id="ARBA00048488"/>
    </source>
</evidence>
<evidence type="ECO:0000256" key="2">
    <source>
        <dbReference type="ARBA" id="ARBA00022723"/>
    </source>
</evidence>
<dbReference type="GO" id="GO:0033743">
    <property type="term" value="F:peptide-methionine (R)-S-oxide reductase activity"/>
    <property type="evidence" value="ECO:0007669"/>
    <property type="project" value="UniProtKB-UniRule"/>
</dbReference>
<dbReference type="GO" id="GO:0006979">
    <property type="term" value="P:response to oxidative stress"/>
    <property type="evidence" value="ECO:0007669"/>
    <property type="project" value="InterPro"/>
</dbReference>
<dbReference type="PANTHER" id="PTHR10173">
    <property type="entry name" value="METHIONINE SULFOXIDE REDUCTASE"/>
    <property type="match status" value="1"/>
</dbReference>
<accession>A0A6I4SSP9</accession>
<comment type="caution">
    <text evidence="8">The sequence shown here is derived from an EMBL/GenBank/DDBJ whole genome shotgun (WGS) entry which is preliminary data.</text>
</comment>
<dbReference type="Pfam" id="PF01641">
    <property type="entry name" value="SelR"/>
    <property type="match status" value="1"/>
</dbReference>
<keyword evidence="4 6" id="KW-0560">Oxidoreductase</keyword>
<dbReference type="Gene3D" id="2.170.150.20">
    <property type="entry name" value="Peptide methionine sulfoxide reductase"/>
    <property type="match status" value="1"/>
</dbReference>
<feature type="binding site" evidence="6">
    <location>
        <position position="101"/>
    </location>
    <ligand>
        <name>Zn(2+)</name>
        <dbReference type="ChEBI" id="CHEBI:29105"/>
    </ligand>
</feature>
<comment type="cofactor">
    <cofactor evidence="6">
        <name>Zn(2+)</name>
        <dbReference type="ChEBI" id="CHEBI:29105"/>
    </cofactor>
    <text evidence="6">Binds 1 zinc ion per subunit. The zinc ion is important for the structural integrity of the protein.</text>
</comment>
<dbReference type="InterPro" id="IPR028427">
    <property type="entry name" value="Met_Sox_Rdtase_MsrB"/>
</dbReference>
<dbReference type="EC" id="1.8.4.12" evidence="6"/>
<proteinExistence type="inferred from homology"/>
<dbReference type="HAMAP" id="MF_01400">
    <property type="entry name" value="MsrB"/>
    <property type="match status" value="1"/>
</dbReference>
<keyword evidence="2 6" id="KW-0479">Metal-binding</keyword>
<dbReference type="EMBL" id="WTYM01000032">
    <property type="protein sequence ID" value="MXO59021.1"/>
    <property type="molecule type" value="Genomic_DNA"/>
</dbReference>
<feature type="binding site" evidence="6">
    <location>
        <position position="52"/>
    </location>
    <ligand>
        <name>Zn(2+)</name>
        <dbReference type="ChEBI" id="CHEBI:29105"/>
    </ligand>
</feature>
<feature type="binding site" evidence="6">
    <location>
        <position position="49"/>
    </location>
    <ligand>
        <name>Zn(2+)</name>
        <dbReference type="ChEBI" id="CHEBI:29105"/>
    </ligand>
</feature>
<dbReference type="NCBIfam" id="TIGR00357">
    <property type="entry name" value="peptide-methionine (R)-S-oxide reductase MsrB"/>
    <property type="match status" value="1"/>
</dbReference>
<sequence>MPDEKIHLSDAEWRERLTPEQYAILRQGVTERAFTGEYEQNKEAGEYRCAGCGQPLFESYDKFDSGSGWPSFVKPADSNAVEEHRDMSHGMIRTEVVCATCQGHLGHVFPDGPSDRGGMRYCINSAALDFEPED</sequence>
<name>A0A6I4SSP9_9SPHN</name>
<dbReference type="PANTHER" id="PTHR10173:SF52">
    <property type="entry name" value="METHIONINE-R-SULFOXIDE REDUCTASE B1"/>
    <property type="match status" value="1"/>
</dbReference>
<comment type="similarity">
    <text evidence="1 6">Belongs to the MsrB Met sulfoxide reductase family.</text>
</comment>
<dbReference type="Proteomes" id="UP000433652">
    <property type="component" value="Unassembled WGS sequence"/>
</dbReference>
<comment type="catalytic activity">
    <reaction evidence="5 6">
        <text>L-methionyl-[protein] + [thioredoxin]-disulfide + H2O = L-methionyl-(R)-S-oxide-[protein] + [thioredoxin]-dithiol</text>
        <dbReference type="Rhea" id="RHEA:24164"/>
        <dbReference type="Rhea" id="RHEA-COMP:10698"/>
        <dbReference type="Rhea" id="RHEA-COMP:10700"/>
        <dbReference type="Rhea" id="RHEA-COMP:12313"/>
        <dbReference type="Rhea" id="RHEA-COMP:12314"/>
        <dbReference type="ChEBI" id="CHEBI:15377"/>
        <dbReference type="ChEBI" id="CHEBI:16044"/>
        <dbReference type="ChEBI" id="CHEBI:29950"/>
        <dbReference type="ChEBI" id="CHEBI:45764"/>
        <dbReference type="ChEBI" id="CHEBI:50058"/>
        <dbReference type="EC" id="1.8.4.12"/>
    </reaction>
</comment>
<dbReference type="FunFam" id="2.170.150.20:FF:000001">
    <property type="entry name" value="Peptide methionine sulfoxide reductase MsrB"/>
    <property type="match status" value="1"/>
</dbReference>
<dbReference type="PROSITE" id="PS51790">
    <property type="entry name" value="MSRB"/>
    <property type="match status" value="1"/>
</dbReference>
<evidence type="ECO:0000259" key="7">
    <source>
        <dbReference type="PROSITE" id="PS51790"/>
    </source>
</evidence>
<gene>
    <name evidence="6 8" type="primary">msrB</name>
    <name evidence="8" type="ORF">GRI89_05650</name>
</gene>
<evidence type="ECO:0000313" key="8">
    <source>
        <dbReference type="EMBL" id="MXO59021.1"/>
    </source>
</evidence>